<feature type="compositionally biased region" description="Polar residues" evidence="1">
    <location>
        <begin position="327"/>
        <end position="339"/>
    </location>
</feature>
<comment type="caution">
    <text evidence="2">The sequence shown here is derived from an EMBL/GenBank/DDBJ whole genome shotgun (WGS) entry which is preliminary data.</text>
</comment>
<dbReference type="Proteomes" id="UP001063166">
    <property type="component" value="Unassembled WGS sequence"/>
</dbReference>
<evidence type="ECO:0000313" key="3">
    <source>
        <dbReference type="Proteomes" id="UP001063166"/>
    </source>
</evidence>
<feature type="compositionally biased region" description="Basic and acidic residues" evidence="1">
    <location>
        <begin position="430"/>
        <end position="493"/>
    </location>
</feature>
<feature type="region of interest" description="Disordered" evidence="1">
    <location>
        <begin position="321"/>
        <end position="360"/>
    </location>
</feature>
<sequence>MSEAVVQRIIPGAPPPHRYSPVAIPDATSAALVEQAPDAADIGEGSVAPDLVAQTEPEVPPLPAEEVLLKPSPIVELVHKRLKATTKKIGRISTYASTDPEKLNDDQRRALKTLPSLEAVQKELGEVKKAIEVHESELVQELSIKRIEADKAEKARIASAVSAAEATITTKFSEVLDVLRLRSLLTGGQFEPFRESGAVFVAGDILLGDDADSKQAVLSGLLSGQGELEGVTYTHLIEATRAHLQPRIPTPVPEEVAAPETHAAPVTDSVADVTVGGVPLVPTTGSFHFMQASELESSSFEDGAEWVERSEAAEQHVVEVEQTQSVPQPLNLEQETPNGHITAPLPDVPQSAPVDWAADDDAGLPSLASLHTKFGTSGSATPVVNATPEEPEAAIEAKVNGHAEAPATPAATEDDGFTQARGGRGGRGRGQRDGERGGFRGFRGGDRGGFRGGDRGGFRSGDRGGRGGFRGGERGGFRGGRGEWRGGDGEFRGRGRGRGRGGDRGGAPPTST</sequence>
<dbReference type="AlphaFoldDB" id="A0A9P3URH2"/>
<evidence type="ECO:0000313" key="2">
    <source>
        <dbReference type="EMBL" id="GLB45084.1"/>
    </source>
</evidence>
<name>A0A9P3URH2_LYOSH</name>
<reference evidence="2" key="1">
    <citation type="submission" date="2022-07" db="EMBL/GenBank/DDBJ databases">
        <title>The genome of Lyophyllum shimeji provides insight into the initial evolution of ectomycorrhizal fungal genome.</title>
        <authorList>
            <person name="Kobayashi Y."/>
            <person name="Shibata T."/>
            <person name="Hirakawa H."/>
            <person name="Shigenobu S."/>
            <person name="Nishiyama T."/>
            <person name="Yamada A."/>
            <person name="Hasebe M."/>
            <person name="Kawaguchi M."/>
        </authorList>
    </citation>
    <scope>NUCLEOTIDE SEQUENCE</scope>
    <source>
        <strain evidence="2">AT787</strain>
    </source>
</reference>
<proteinExistence type="predicted"/>
<dbReference type="EMBL" id="BRPK01000019">
    <property type="protein sequence ID" value="GLB45084.1"/>
    <property type="molecule type" value="Genomic_DNA"/>
</dbReference>
<keyword evidence="3" id="KW-1185">Reference proteome</keyword>
<feature type="region of interest" description="Disordered" evidence="1">
    <location>
        <begin position="406"/>
        <end position="512"/>
    </location>
</feature>
<gene>
    <name evidence="2" type="ORF">LshimejAT787_1901620</name>
</gene>
<dbReference type="OrthoDB" id="2409325at2759"/>
<evidence type="ECO:0000256" key="1">
    <source>
        <dbReference type="SAM" id="MobiDB-lite"/>
    </source>
</evidence>
<protein>
    <submittedName>
        <fullName evidence="2">Uncharacterized protein</fullName>
    </submittedName>
</protein>
<accession>A0A9P3URH2</accession>
<organism evidence="2 3">
    <name type="scientific">Lyophyllum shimeji</name>
    <name type="common">Hon-shimeji</name>
    <name type="synonym">Tricholoma shimeji</name>
    <dbReference type="NCBI Taxonomy" id="47721"/>
    <lineage>
        <taxon>Eukaryota</taxon>
        <taxon>Fungi</taxon>
        <taxon>Dikarya</taxon>
        <taxon>Basidiomycota</taxon>
        <taxon>Agaricomycotina</taxon>
        <taxon>Agaricomycetes</taxon>
        <taxon>Agaricomycetidae</taxon>
        <taxon>Agaricales</taxon>
        <taxon>Tricholomatineae</taxon>
        <taxon>Lyophyllaceae</taxon>
        <taxon>Lyophyllum</taxon>
    </lineage>
</organism>